<sequence length="646" mass="74843">MIRLTFPLYCQVTVALTALVIYHAHSKYDQFYPTGVYLATAKHALLAITNFAIVLAYLIGKLVIKLFLEKVHERELDLLNDRLKTSITDTILALTIFREHFNAQFVFLLLILLFFQVFHWLTKYRVEYLEHSPYDFKKNVKLFTLLTILLFFDLIFLYFAVNSLFEHGINAMMLFSLEYGLLLVSVISTIISFFINIEGIKREGRWDQKGLYILYLEFFSEGIKTIMYALFFIVSLIHIALPIHIIRQLFISFRTFYRRFQDLLQYQSIMNERFQDATDEELENSDKICIVCREDMTSGKKLPCGHILHLHCLRSWLERQQTCPICRALVIVDDPNRPVSLLNRLFRRRPPVQPPPVPAAPVPAANAIPAVAQQPVQPVVQQPQQPQPQQQQPNIRPISQPPRVRVGFDDNNNNNNNNTINHRNIKISNKRVNMSNIPLSNPVAINPQLQNDKDVVLHIMAMQNHIQFLNSQLDHIKNYLIIKNNSENLDSKENEKENEKESENENEGDIEIEGIVNKDKIDNSDNNINNGSNNIGKEDTTLMERKDKTENENIQNQIENSEIIDDINTKDENVPTAIAEGDSIEENGTLMSSPHTNQPIIHDEQKEGKKIATNDFMDQLRQRVTKYRENETNNDNNNNKQYDESV</sequence>
<evidence type="ECO:0000256" key="8">
    <source>
        <dbReference type="ARBA" id="ARBA00022723"/>
    </source>
</evidence>
<comment type="similarity">
    <text evidence="4">Belongs to the HRD1 family.</text>
</comment>
<evidence type="ECO:0000313" key="19">
    <source>
        <dbReference type="EMBL" id="KAK5578617.1"/>
    </source>
</evidence>
<dbReference type="GO" id="GO:0036503">
    <property type="term" value="P:ERAD pathway"/>
    <property type="evidence" value="ECO:0007669"/>
    <property type="project" value="TreeGrafter"/>
</dbReference>
<evidence type="ECO:0000256" key="7">
    <source>
        <dbReference type="ARBA" id="ARBA00022692"/>
    </source>
</evidence>
<feature type="compositionally biased region" description="Low complexity" evidence="16">
    <location>
        <begin position="375"/>
        <end position="403"/>
    </location>
</feature>
<dbReference type="Proteomes" id="UP001344447">
    <property type="component" value="Unassembled WGS sequence"/>
</dbReference>
<organism evidence="19 20">
    <name type="scientific">Dictyostelium firmibasis</name>
    <dbReference type="NCBI Taxonomy" id="79012"/>
    <lineage>
        <taxon>Eukaryota</taxon>
        <taxon>Amoebozoa</taxon>
        <taxon>Evosea</taxon>
        <taxon>Eumycetozoa</taxon>
        <taxon>Dictyostelia</taxon>
        <taxon>Dictyosteliales</taxon>
        <taxon>Dictyosteliaceae</taxon>
        <taxon>Dictyostelium</taxon>
    </lineage>
</organism>
<evidence type="ECO:0000256" key="16">
    <source>
        <dbReference type="SAM" id="MobiDB-lite"/>
    </source>
</evidence>
<feature type="region of interest" description="Disordered" evidence="16">
    <location>
        <begin position="627"/>
        <end position="646"/>
    </location>
</feature>
<feature type="region of interest" description="Disordered" evidence="16">
    <location>
        <begin position="490"/>
        <end position="509"/>
    </location>
</feature>
<evidence type="ECO:0000256" key="3">
    <source>
        <dbReference type="ARBA" id="ARBA00004906"/>
    </source>
</evidence>
<comment type="catalytic activity">
    <reaction evidence="1">
        <text>S-ubiquitinyl-[E2 ubiquitin-conjugating enzyme]-L-cysteine + [acceptor protein]-L-lysine = [E2 ubiquitin-conjugating enzyme]-L-cysteine + N(6)-ubiquitinyl-[acceptor protein]-L-lysine.</text>
        <dbReference type="EC" id="2.3.2.27"/>
    </reaction>
</comment>
<gene>
    <name evidence="19" type="ORF">RB653_008289</name>
</gene>
<dbReference type="SMART" id="SM00184">
    <property type="entry name" value="RING"/>
    <property type="match status" value="1"/>
</dbReference>
<feature type="region of interest" description="Disordered" evidence="16">
    <location>
        <begin position="375"/>
        <end position="421"/>
    </location>
</feature>
<dbReference type="InterPro" id="IPR057992">
    <property type="entry name" value="TPR_SYVN1_N"/>
</dbReference>
<dbReference type="PROSITE" id="PS50089">
    <property type="entry name" value="ZF_RING_2"/>
    <property type="match status" value="1"/>
</dbReference>
<comment type="caution">
    <text evidence="19">The sequence shown here is derived from an EMBL/GenBank/DDBJ whole genome shotgun (WGS) entry which is preliminary data.</text>
</comment>
<evidence type="ECO:0000259" key="18">
    <source>
        <dbReference type="PROSITE" id="PS50089"/>
    </source>
</evidence>
<comment type="pathway">
    <text evidence="3">Protein modification; protein ubiquitination.</text>
</comment>
<feature type="transmembrane region" description="Helical" evidence="17">
    <location>
        <begin position="142"/>
        <end position="161"/>
    </location>
</feature>
<evidence type="ECO:0000256" key="5">
    <source>
        <dbReference type="ARBA" id="ARBA00012483"/>
    </source>
</evidence>
<dbReference type="AlphaFoldDB" id="A0AAN7YWH7"/>
<comment type="subcellular location">
    <subcellularLocation>
        <location evidence="2">Endoplasmic reticulum membrane</location>
        <topology evidence="2">Multi-pass membrane protein</topology>
    </subcellularLocation>
</comment>
<feature type="domain" description="RING-type" evidence="18">
    <location>
        <begin position="289"/>
        <end position="327"/>
    </location>
</feature>
<evidence type="ECO:0000256" key="13">
    <source>
        <dbReference type="ARBA" id="ARBA00022989"/>
    </source>
</evidence>
<feature type="transmembrane region" description="Helical" evidence="17">
    <location>
        <begin position="226"/>
        <end position="246"/>
    </location>
</feature>
<feature type="transmembrane region" description="Helical" evidence="17">
    <location>
        <begin position="101"/>
        <end position="121"/>
    </location>
</feature>
<dbReference type="Pfam" id="PF25563">
    <property type="entry name" value="TPR_SYVN1_N"/>
    <property type="match status" value="1"/>
</dbReference>
<dbReference type="GO" id="GO:0061630">
    <property type="term" value="F:ubiquitin protein ligase activity"/>
    <property type="evidence" value="ECO:0007669"/>
    <property type="project" value="UniProtKB-EC"/>
</dbReference>
<evidence type="ECO:0000256" key="11">
    <source>
        <dbReference type="ARBA" id="ARBA00022824"/>
    </source>
</evidence>
<dbReference type="EC" id="2.3.2.27" evidence="5"/>
<evidence type="ECO:0000256" key="4">
    <source>
        <dbReference type="ARBA" id="ARBA00010089"/>
    </source>
</evidence>
<name>A0AAN7YWH7_9MYCE</name>
<accession>A0AAN7YWH7</accession>
<keyword evidence="10" id="KW-0833">Ubl conjugation pathway</keyword>
<keyword evidence="9 15" id="KW-0863">Zinc-finger</keyword>
<keyword evidence="13 17" id="KW-1133">Transmembrane helix</keyword>
<evidence type="ECO:0000256" key="12">
    <source>
        <dbReference type="ARBA" id="ARBA00022833"/>
    </source>
</evidence>
<feature type="compositionally biased region" description="Basic and acidic residues" evidence="16">
    <location>
        <begin position="490"/>
        <end position="503"/>
    </location>
</feature>
<proteinExistence type="inferred from homology"/>
<evidence type="ECO:0000256" key="17">
    <source>
        <dbReference type="SAM" id="Phobius"/>
    </source>
</evidence>
<dbReference type="SUPFAM" id="SSF57850">
    <property type="entry name" value="RING/U-box"/>
    <property type="match status" value="1"/>
</dbReference>
<dbReference type="InterPro" id="IPR050731">
    <property type="entry name" value="HRD1_E3_ubiq-ligases"/>
</dbReference>
<dbReference type="Gene3D" id="3.30.40.10">
    <property type="entry name" value="Zinc/RING finger domain, C3HC4 (zinc finger)"/>
    <property type="match status" value="1"/>
</dbReference>
<feature type="transmembrane region" description="Helical" evidence="17">
    <location>
        <begin position="45"/>
        <end position="68"/>
    </location>
</feature>
<evidence type="ECO:0000256" key="2">
    <source>
        <dbReference type="ARBA" id="ARBA00004477"/>
    </source>
</evidence>
<keyword evidence="8" id="KW-0479">Metal-binding</keyword>
<dbReference type="CDD" id="cd16479">
    <property type="entry name" value="RING-H2_synoviolin"/>
    <property type="match status" value="1"/>
</dbReference>
<dbReference type="InterPro" id="IPR001841">
    <property type="entry name" value="Znf_RING"/>
</dbReference>
<keyword evidence="11" id="KW-0256">Endoplasmic reticulum</keyword>
<keyword evidence="20" id="KW-1185">Reference proteome</keyword>
<protein>
    <recommendedName>
        <fullName evidence="5">RING-type E3 ubiquitin transferase</fullName>
        <ecNumber evidence="5">2.3.2.27</ecNumber>
    </recommendedName>
</protein>
<keyword evidence="6" id="KW-0808">Transferase</keyword>
<evidence type="ECO:0000256" key="10">
    <source>
        <dbReference type="ARBA" id="ARBA00022786"/>
    </source>
</evidence>
<dbReference type="InterPro" id="IPR013083">
    <property type="entry name" value="Znf_RING/FYVE/PHD"/>
</dbReference>
<dbReference type="PANTHER" id="PTHR22763">
    <property type="entry name" value="RING ZINC FINGER PROTEIN"/>
    <property type="match status" value="1"/>
</dbReference>
<dbReference type="PANTHER" id="PTHR22763:SF184">
    <property type="entry name" value="E3 UBIQUITIN-PROTEIN LIGASE SYNOVIOLIN"/>
    <property type="match status" value="1"/>
</dbReference>
<dbReference type="GO" id="GO:0005789">
    <property type="term" value="C:endoplasmic reticulum membrane"/>
    <property type="evidence" value="ECO:0007669"/>
    <property type="project" value="UniProtKB-SubCell"/>
</dbReference>
<evidence type="ECO:0000313" key="20">
    <source>
        <dbReference type="Proteomes" id="UP001344447"/>
    </source>
</evidence>
<feature type="transmembrane region" description="Helical" evidence="17">
    <location>
        <begin position="6"/>
        <end position="24"/>
    </location>
</feature>
<evidence type="ECO:0000256" key="6">
    <source>
        <dbReference type="ARBA" id="ARBA00022679"/>
    </source>
</evidence>
<reference evidence="19 20" key="1">
    <citation type="submission" date="2023-11" db="EMBL/GenBank/DDBJ databases">
        <title>Dfirmibasis_genome.</title>
        <authorList>
            <person name="Edelbroek B."/>
            <person name="Kjellin J."/>
            <person name="Jerlstrom-Hultqvist J."/>
            <person name="Soderbom F."/>
        </authorList>
    </citation>
    <scope>NUCLEOTIDE SEQUENCE [LARGE SCALE GENOMIC DNA]</scope>
    <source>
        <strain evidence="19 20">TNS-C-14</strain>
    </source>
</reference>
<feature type="compositionally biased region" description="Low complexity" evidence="16">
    <location>
        <begin position="524"/>
        <end position="535"/>
    </location>
</feature>
<evidence type="ECO:0000256" key="9">
    <source>
        <dbReference type="ARBA" id="ARBA00022771"/>
    </source>
</evidence>
<dbReference type="EMBL" id="JAVFKY010000003">
    <property type="protein sequence ID" value="KAK5578617.1"/>
    <property type="molecule type" value="Genomic_DNA"/>
</dbReference>
<keyword evidence="7 17" id="KW-0812">Transmembrane</keyword>
<dbReference type="GO" id="GO:0043161">
    <property type="term" value="P:proteasome-mediated ubiquitin-dependent protein catabolic process"/>
    <property type="evidence" value="ECO:0007669"/>
    <property type="project" value="TreeGrafter"/>
</dbReference>
<dbReference type="InterPro" id="IPR058051">
    <property type="entry name" value="Znf_RING_synoviolin"/>
</dbReference>
<feature type="transmembrane region" description="Helical" evidence="17">
    <location>
        <begin position="173"/>
        <end position="195"/>
    </location>
</feature>
<dbReference type="Pfam" id="PF13639">
    <property type="entry name" value="zf-RING_2"/>
    <property type="match status" value="1"/>
</dbReference>
<dbReference type="GO" id="GO:0008270">
    <property type="term" value="F:zinc ion binding"/>
    <property type="evidence" value="ECO:0007669"/>
    <property type="project" value="UniProtKB-KW"/>
</dbReference>
<evidence type="ECO:0000256" key="1">
    <source>
        <dbReference type="ARBA" id="ARBA00000900"/>
    </source>
</evidence>
<evidence type="ECO:0000256" key="14">
    <source>
        <dbReference type="ARBA" id="ARBA00023136"/>
    </source>
</evidence>
<feature type="region of interest" description="Disordered" evidence="16">
    <location>
        <begin position="521"/>
        <end position="540"/>
    </location>
</feature>
<keyword evidence="14 17" id="KW-0472">Membrane</keyword>
<keyword evidence="12" id="KW-0862">Zinc</keyword>
<evidence type="ECO:0000256" key="15">
    <source>
        <dbReference type="PROSITE-ProRule" id="PRU00175"/>
    </source>
</evidence>